<dbReference type="PANTHER" id="PTHR43748">
    <property type="entry name" value="RIBOSE-5-PHOSPHATE ISOMERASE 3, CHLOROPLASTIC-RELATED"/>
    <property type="match status" value="1"/>
</dbReference>
<reference evidence="4" key="1">
    <citation type="submission" date="2021-02" db="EMBL/GenBank/DDBJ databases">
        <authorList>
            <person name="Dougan E. K."/>
            <person name="Rhodes N."/>
            <person name="Thang M."/>
            <person name="Chan C."/>
        </authorList>
    </citation>
    <scope>NUCLEOTIDE SEQUENCE</scope>
</reference>
<keyword evidence="3" id="KW-0812">Transmembrane</keyword>
<keyword evidence="3" id="KW-0472">Membrane</keyword>
<dbReference type="SUPFAM" id="SSF100950">
    <property type="entry name" value="NagB/RpiA/CoA transferase-like"/>
    <property type="match status" value="1"/>
</dbReference>
<dbReference type="EMBL" id="CAJNNV010019735">
    <property type="protein sequence ID" value="CAE8606721.1"/>
    <property type="molecule type" value="Genomic_DNA"/>
</dbReference>
<dbReference type="AlphaFoldDB" id="A0A813F5H1"/>
<evidence type="ECO:0000313" key="5">
    <source>
        <dbReference type="Proteomes" id="UP000654075"/>
    </source>
</evidence>
<keyword evidence="3" id="KW-1133">Transmembrane helix</keyword>
<gene>
    <name evidence="4" type="ORF">PGLA1383_LOCUS24696</name>
</gene>
<dbReference type="PANTHER" id="PTHR43748:SF3">
    <property type="entry name" value="RIBOSE-5-PHOSPHATE ISOMERASE 3, CHLOROPLASTIC-RELATED"/>
    <property type="match status" value="1"/>
</dbReference>
<evidence type="ECO:0008006" key="6">
    <source>
        <dbReference type="Google" id="ProtNLM"/>
    </source>
</evidence>
<dbReference type="GO" id="GO:0004751">
    <property type="term" value="F:ribose-5-phosphate isomerase activity"/>
    <property type="evidence" value="ECO:0007669"/>
    <property type="project" value="UniProtKB-EC"/>
</dbReference>
<comment type="pathway">
    <text evidence="2">Carbohydrate degradation.</text>
</comment>
<dbReference type="Proteomes" id="UP000654075">
    <property type="component" value="Unassembled WGS sequence"/>
</dbReference>
<comment type="caution">
    <text evidence="4">The sequence shown here is derived from an EMBL/GenBank/DDBJ whole genome shotgun (WGS) entry which is preliminary data.</text>
</comment>
<dbReference type="InterPro" id="IPR050262">
    <property type="entry name" value="Ribose-5P_isomerase"/>
</dbReference>
<organism evidence="4 5">
    <name type="scientific">Polarella glacialis</name>
    <name type="common">Dinoflagellate</name>
    <dbReference type="NCBI Taxonomy" id="89957"/>
    <lineage>
        <taxon>Eukaryota</taxon>
        <taxon>Sar</taxon>
        <taxon>Alveolata</taxon>
        <taxon>Dinophyceae</taxon>
        <taxon>Suessiales</taxon>
        <taxon>Suessiaceae</taxon>
        <taxon>Polarella</taxon>
    </lineage>
</organism>
<dbReference type="OrthoDB" id="1555531at2759"/>
<feature type="transmembrane region" description="Helical" evidence="3">
    <location>
        <begin position="81"/>
        <end position="99"/>
    </location>
</feature>
<name>A0A813F5H1_POLGL</name>
<protein>
    <recommendedName>
        <fullName evidence="6">Ribose-5-phosphate isomerase</fullName>
    </recommendedName>
</protein>
<keyword evidence="5" id="KW-1185">Reference proteome</keyword>
<dbReference type="InterPro" id="IPR037171">
    <property type="entry name" value="NagB/RpiA_transferase-like"/>
</dbReference>
<sequence length="104" mass="11487">MKRALSQDDLKRMVGYQAVDDYVKSGTVIGLGTGSTAAHAVDRVGEKLKSGELKDIIAIPTSVRTKEQAEKLGILVTVRVIYYYVVVSCCCFVKFIFILRPKCI</sequence>
<comment type="catalytic activity">
    <reaction evidence="1">
        <text>aldehydo-D-ribose 5-phosphate = D-ribulose 5-phosphate</text>
        <dbReference type="Rhea" id="RHEA:14657"/>
        <dbReference type="ChEBI" id="CHEBI:58121"/>
        <dbReference type="ChEBI" id="CHEBI:58273"/>
        <dbReference type="EC" id="5.3.1.6"/>
    </reaction>
</comment>
<evidence type="ECO:0000256" key="2">
    <source>
        <dbReference type="ARBA" id="ARBA00004921"/>
    </source>
</evidence>
<proteinExistence type="predicted"/>
<evidence type="ECO:0000256" key="1">
    <source>
        <dbReference type="ARBA" id="ARBA00001713"/>
    </source>
</evidence>
<dbReference type="Gene3D" id="3.40.50.1360">
    <property type="match status" value="1"/>
</dbReference>
<accession>A0A813F5H1</accession>
<evidence type="ECO:0000313" key="4">
    <source>
        <dbReference type="EMBL" id="CAE8606721.1"/>
    </source>
</evidence>
<evidence type="ECO:0000256" key="3">
    <source>
        <dbReference type="SAM" id="Phobius"/>
    </source>
</evidence>